<gene>
    <name evidence="4" type="ORF">COY67_00945</name>
</gene>
<dbReference type="PANTHER" id="PTHR33175:SF3">
    <property type="entry name" value="DNA-BINDING PROTEIN HU-BETA"/>
    <property type="match status" value="1"/>
</dbReference>
<dbReference type="PANTHER" id="PTHR33175">
    <property type="entry name" value="DNA-BINDING PROTEIN HU"/>
    <property type="match status" value="1"/>
</dbReference>
<reference evidence="5" key="1">
    <citation type="submission" date="2017-09" db="EMBL/GenBank/DDBJ databases">
        <title>Depth-based differentiation of microbial function through sediment-hosted aquifers and enrichment of novel symbionts in the deep terrestrial subsurface.</title>
        <authorList>
            <person name="Probst A.J."/>
            <person name="Ladd B."/>
            <person name="Jarett J.K."/>
            <person name="Geller-Mcgrath D.E."/>
            <person name="Sieber C.M.K."/>
            <person name="Emerson J.B."/>
            <person name="Anantharaman K."/>
            <person name="Thomas B.C."/>
            <person name="Malmstrom R."/>
            <person name="Stieglmeier M."/>
            <person name="Klingl A."/>
            <person name="Woyke T."/>
            <person name="Ryan C.M."/>
            <person name="Banfield J.F."/>
        </authorList>
    </citation>
    <scope>NUCLEOTIDE SEQUENCE [LARGE SCALE GENOMIC DNA]</scope>
</reference>
<keyword evidence="1" id="KW-0226">DNA condensation</keyword>
<dbReference type="Gene3D" id="4.10.520.10">
    <property type="entry name" value="IHF-like DNA-binding proteins"/>
    <property type="match status" value="1"/>
</dbReference>
<dbReference type="Proteomes" id="UP000228689">
    <property type="component" value="Unassembled WGS sequence"/>
</dbReference>
<dbReference type="GO" id="GO:0005829">
    <property type="term" value="C:cytosol"/>
    <property type="evidence" value="ECO:0007669"/>
    <property type="project" value="TreeGrafter"/>
</dbReference>
<comment type="caution">
    <text evidence="4">The sequence shown here is derived from an EMBL/GenBank/DDBJ whole genome shotgun (WGS) entry which is preliminary data.</text>
</comment>
<dbReference type="InterPro" id="IPR000119">
    <property type="entry name" value="Hist_DNA-bd"/>
</dbReference>
<evidence type="ECO:0000256" key="2">
    <source>
        <dbReference type="ARBA" id="ARBA00023125"/>
    </source>
</evidence>
<organism evidence="4 5">
    <name type="scientific">Candidatus Komeilibacteria bacterium CG_4_10_14_0_8_um_filter_37_78</name>
    <dbReference type="NCBI Taxonomy" id="1974471"/>
    <lineage>
        <taxon>Bacteria</taxon>
        <taxon>Candidatus Komeiliibacteriota</taxon>
    </lineage>
</organism>
<evidence type="ECO:0000256" key="1">
    <source>
        <dbReference type="ARBA" id="ARBA00023067"/>
    </source>
</evidence>
<proteinExistence type="inferred from homology"/>
<dbReference type="PRINTS" id="PR01727">
    <property type="entry name" value="DNABINDINGHU"/>
</dbReference>
<evidence type="ECO:0008006" key="6">
    <source>
        <dbReference type="Google" id="ProtNLM"/>
    </source>
</evidence>
<protein>
    <recommendedName>
        <fullName evidence="6">DNA-binding protein</fullName>
    </recommendedName>
</protein>
<dbReference type="EMBL" id="PFMC01000022">
    <property type="protein sequence ID" value="PIY95237.1"/>
    <property type="molecule type" value="Genomic_DNA"/>
</dbReference>
<evidence type="ECO:0000313" key="5">
    <source>
        <dbReference type="Proteomes" id="UP000228689"/>
    </source>
</evidence>
<dbReference type="AlphaFoldDB" id="A0A2M7RF65"/>
<dbReference type="SUPFAM" id="SSF47729">
    <property type="entry name" value="IHF-like DNA-binding proteins"/>
    <property type="match status" value="1"/>
</dbReference>
<comment type="similarity">
    <text evidence="3">Belongs to the bacterial histone-like protein family.</text>
</comment>
<dbReference type="GO" id="GO:0030527">
    <property type="term" value="F:structural constituent of chromatin"/>
    <property type="evidence" value="ECO:0007669"/>
    <property type="project" value="InterPro"/>
</dbReference>
<dbReference type="SMART" id="SM00411">
    <property type="entry name" value="BHL"/>
    <property type="match status" value="1"/>
</dbReference>
<name>A0A2M7RF65_9BACT</name>
<dbReference type="GO" id="GO:0003677">
    <property type="term" value="F:DNA binding"/>
    <property type="evidence" value="ECO:0007669"/>
    <property type="project" value="UniProtKB-KW"/>
</dbReference>
<keyword evidence="2" id="KW-0238">DNA-binding</keyword>
<evidence type="ECO:0000313" key="4">
    <source>
        <dbReference type="EMBL" id="PIY95237.1"/>
    </source>
</evidence>
<sequence length="95" mass="11028">MAEGKITKKELGQMVSDKYEMSKKDGIELIEWLFEEIKSQMKVKNEVMIKDFGKFKIRESKARMGINPMTREAISIPAKKKVKYYPAKAVKELVN</sequence>
<dbReference type="Pfam" id="PF00216">
    <property type="entry name" value="Bac_DNA_binding"/>
    <property type="match status" value="1"/>
</dbReference>
<accession>A0A2M7RF65</accession>
<evidence type="ECO:0000256" key="3">
    <source>
        <dbReference type="RuleBase" id="RU003939"/>
    </source>
</evidence>
<dbReference type="GO" id="GO:0030261">
    <property type="term" value="P:chromosome condensation"/>
    <property type="evidence" value="ECO:0007669"/>
    <property type="project" value="UniProtKB-KW"/>
</dbReference>
<dbReference type="InterPro" id="IPR010992">
    <property type="entry name" value="IHF-like_DNA-bd_dom_sf"/>
</dbReference>